<dbReference type="SMART" id="SM00115">
    <property type="entry name" value="CASc"/>
    <property type="match status" value="1"/>
</dbReference>
<organism evidence="6 7">
    <name type="scientific">Chilo suppressalis</name>
    <name type="common">Asiatic rice borer moth</name>
    <dbReference type="NCBI Taxonomy" id="168631"/>
    <lineage>
        <taxon>Eukaryota</taxon>
        <taxon>Metazoa</taxon>
        <taxon>Ecdysozoa</taxon>
        <taxon>Arthropoda</taxon>
        <taxon>Hexapoda</taxon>
        <taxon>Insecta</taxon>
        <taxon>Pterygota</taxon>
        <taxon>Neoptera</taxon>
        <taxon>Endopterygota</taxon>
        <taxon>Lepidoptera</taxon>
        <taxon>Glossata</taxon>
        <taxon>Ditrysia</taxon>
        <taxon>Pyraloidea</taxon>
        <taxon>Crambidae</taxon>
        <taxon>Crambinae</taxon>
        <taxon>Chilo</taxon>
    </lineage>
</organism>
<accession>A0ABN8B3S8</accession>
<evidence type="ECO:0000313" key="6">
    <source>
        <dbReference type="EMBL" id="CAH0403073.1"/>
    </source>
</evidence>
<evidence type="ECO:0008006" key="8">
    <source>
        <dbReference type="Google" id="ProtNLM"/>
    </source>
</evidence>
<feature type="domain" description="Caspase family p10" evidence="4">
    <location>
        <begin position="316"/>
        <end position="413"/>
    </location>
</feature>
<dbReference type="PROSITE" id="PS50208">
    <property type="entry name" value="CASPASE_P20"/>
    <property type="match status" value="1"/>
</dbReference>
<dbReference type="Gene3D" id="3.40.50.1460">
    <property type="match status" value="1"/>
</dbReference>
<dbReference type="InterPro" id="IPR033139">
    <property type="entry name" value="Caspase_cys_AS"/>
</dbReference>
<dbReference type="PROSITE" id="PS50207">
    <property type="entry name" value="CASPASE_P10"/>
    <property type="match status" value="1"/>
</dbReference>
<feature type="region of interest" description="Disordered" evidence="3">
    <location>
        <begin position="1"/>
        <end position="31"/>
    </location>
</feature>
<dbReference type="PANTHER" id="PTHR22576:SF41">
    <property type="entry name" value="CASPASE 14, APOPTOSIS-RELATED CYSTEINE PEPTIDASE"/>
    <property type="match status" value="1"/>
</dbReference>
<dbReference type="CDD" id="cd00032">
    <property type="entry name" value="CASc"/>
    <property type="match status" value="1"/>
</dbReference>
<evidence type="ECO:0000259" key="5">
    <source>
        <dbReference type="PROSITE" id="PS50208"/>
    </source>
</evidence>
<dbReference type="InterPro" id="IPR011600">
    <property type="entry name" value="Pept_C14_caspase"/>
</dbReference>
<dbReference type="InterPro" id="IPR001309">
    <property type="entry name" value="Pept_C14_p20"/>
</dbReference>
<sequence length="537" mass="60804">MNVADENTPSTTGEMADNSESGYVNRKKYRKKKGRAVSVNVGAEQLNESDVFEAGPSTIDFHKRLIDESASKIFTDINVVQGEEVNNENGIVAKELDNIANELSTVSLDSQLKSLPEINEPPMYCAQEQSETKNEYELVRQEAGTVTSQKYNIKALKKGSTTYELENFEKNAMLIFNHENILGYTRKRLGTDQDVKALKETFSKFNFEVTLENDLNKDEIMAALEKFSSQDFTDYGCVAVVVLTHGLKNGLIRAKDDAYSELEIINHFKVDKRPTLITKPKLVIIQACRGSESIKGVPVGTEVQAKIRKDFDEKVEPYTLPVEADMLIVHSSFIGKPAHRHESQGSWFIQSLCKQVNKLAPTLDFESILIEMKRDVAVDYHHKEYNKRDLEFQTNKQMPVTTSTLIRKLYLKRFADAPSALATTPVPQSQSQVEMVSDKSVLDNNNSQPSTPLVLNRPCFCFLEHYEYIKQCLSIYVKEQPNDSTADALYGIACSYPDGEQFNNPKEKLLIAVSTHFDNTKITTDLKYLHRYKAKRK</sequence>
<evidence type="ECO:0000259" key="4">
    <source>
        <dbReference type="PROSITE" id="PS50207"/>
    </source>
</evidence>
<protein>
    <recommendedName>
        <fullName evidence="8">Caspase family p20 domain-containing protein</fullName>
    </recommendedName>
</protein>
<evidence type="ECO:0000256" key="3">
    <source>
        <dbReference type="SAM" id="MobiDB-lite"/>
    </source>
</evidence>
<dbReference type="InterPro" id="IPR002138">
    <property type="entry name" value="Pept_C14_p10"/>
</dbReference>
<dbReference type="EMBL" id="OU963915">
    <property type="protein sequence ID" value="CAH0403073.1"/>
    <property type="molecule type" value="Genomic_DNA"/>
</dbReference>
<dbReference type="PANTHER" id="PTHR22576">
    <property type="entry name" value="MUCOSA ASSOCIATED LYMPHOID TISSUE LYMPHOMA TRANSLOCATION PROTEIN 1/PARACASPASE"/>
    <property type="match status" value="1"/>
</dbReference>
<dbReference type="InterPro" id="IPR052039">
    <property type="entry name" value="Caspase-related_regulators"/>
</dbReference>
<evidence type="ECO:0000256" key="2">
    <source>
        <dbReference type="RuleBase" id="RU003971"/>
    </source>
</evidence>
<dbReference type="InterPro" id="IPR029030">
    <property type="entry name" value="Caspase-like_dom_sf"/>
</dbReference>
<evidence type="ECO:0000256" key="1">
    <source>
        <dbReference type="ARBA" id="ARBA00010134"/>
    </source>
</evidence>
<keyword evidence="7" id="KW-1185">Reference proteome</keyword>
<proteinExistence type="inferred from homology"/>
<dbReference type="PROSITE" id="PS01122">
    <property type="entry name" value="CASPASE_CYS"/>
    <property type="match status" value="1"/>
</dbReference>
<feature type="region of interest" description="Disordered" evidence="3">
    <location>
        <begin position="422"/>
        <end position="448"/>
    </location>
</feature>
<reference evidence="6" key="1">
    <citation type="submission" date="2021-12" db="EMBL/GenBank/DDBJ databases">
        <authorList>
            <person name="King R."/>
        </authorList>
    </citation>
    <scope>NUCLEOTIDE SEQUENCE</scope>
</reference>
<dbReference type="Pfam" id="PF00656">
    <property type="entry name" value="Peptidase_C14"/>
    <property type="match status" value="1"/>
</dbReference>
<evidence type="ECO:0000313" key="7">
    <source>
        <dbReference type="Proteomes" id="UP001153292"/>
    </source>
</evidence>
<dbReference type="Proteomes" id="UP001153292">
    <property type="component" value="Chromosome 22"/>
</dbReference>
<dbReference type="PRINTS" id="PR00376">
    <property type="entry name" value="IL1BCENZYME"/>
</dbReference>
<name>A0ABN8B3S8_CHISP</name>
<dbReference type="InterPro" id="IPR015917">
    <property type="entry name" value="Pept_C14A"/>
</dbReference>
<feature type="compositionally biased region" description="Polar residues" evidence="3">
    <location>
        <begin position="422"/>
        <end position="434"/>
    </location>
</feature>
<comment type="similarity">
    <text evidence="1 2">Belongs to the peptidase C14A family.</text>
</comment>
<feature type="domain" description="Caspase family p20" evidence="5">
    <location>
        <begin position="169"/>
        <end position="292"/>
    </location>
</feature>
<gene>
    <name evidence="6" type="ORF">CHILSU_LOCUS6331</name>
</gene>
<feature type="compositionally biased region" description="Polar residues" evidence="3">
    <location>
        <begin position="1"/>
        <end position="22"/>
    </location>
</feature>
<dbReference type="SUPFAM" id="SSF52129">
    <property type="entry name" value="Caspase-like"/>
    <property type="match status" value="1"/>
</dbReference>